<feature type="compositionally biased region" description="Basic and acidic residues" evidence="10">
    <location>
        <begin position="160"/>
        <end position="172"/>
    </location>
</feature>
<feature type="domain" description="Helicase ATP-binding" evidence="11">
    <location>
        <begin position="246"/>
        <end position="477"/>
    </location>
</feature>
<feature type="compositionally biased region" description="Low complexity" evidence="10">
    <location>
        <begin position="63"/>
        <end position="74"/>
    </location>
</feature>
<keyword evidence="8 9" id="KW-0694">RNA-binding</keyword>
<feature type="domain" description="Helicase C-terminal" evidence="12">
    <location>
        <begin position="563"/>
        <end position="792"/>
    </location>
</feature>
<dbReference type="SMART" id="SM01178">
    <property type="entry name" value="DUF4217"/>
    <property type="match status" value="1"/>
</dbReference>
<comment type="domain">
    <text evidence="9">The Q motif is unique to and characteristic of the DEAD box family of RNA helicases and controls ATP binding and hydrolysis.</text>
</comment>
<dbReference type="Pfam" id="PF13959">
    <property type="entry name" value="CTE_SPB4"/>
    <property type="match status" value="1"/>
</dbReference>
<evidence type="ECO:0000256" key="9">
    <source>
        <dbReference type="RuleBase" id="RU365068"/>
    </source>
</evidence>
<sequence>MDDFVLNFAAPSASSKSAAKAPKQKGGRWTDRVKANKNNGPKKSNKPSSAGPSSSLGFDKPISAASTTAVASKPAPAPAPRPATTSTYKPNGTLSKQAAPPSKRPKFDFNEDAGEEYDEDDYEDRVVSKAGATKSAEAPGGAINPKQIISSLFTSNPKSHYVEEDSEMDYRPNHSSFQEPSNAPLASNPSTTTQSTSLIPSASASASFLDLGLSPLLAHHLSAKMSIENPTMIQRTALPSMLQASSTSPASLQDVFIQSQTGSGKTLTYLLPIIHSLLPLSSQSYIDRSIGTLAIILVPTRELAKQIYDVLEGLLSMNLSLPTAASSDETGLATPVAAPQQRLTRWLIPGLLTGGSTRTHEKARLRKGLPIIVSTPGRLLDHLQNTTSLDVSKLRWLVLDEADRLMDLGFEETIKGILKSLDGRRKLALESLKDGGRGGTVGGWDWDIRRRTVLCSATVREDVQALAGVALVRPKVFRGVAENPNKLVSAVKTASKKKDVESSTVTKDGEEHTEAQEDEVEEEEEEKFTPPSQLMQSHIVVPPKLRLVTLVALLRSLCSPKKEIKDAKGQVVGKKVIVFLSTTDSVDFHWKMLGGIGMGGKKETEDGEENRSGDEDGDDSDEDGKDEEDVAAVSSSESEIAEPKTTSKKKSKKPKTSKKDLAIKSEPITQSSVLLPQTTLHRLHGSLPLQTRLASLKSFATPSPTSAVLFCTSVASRGLDLPLVRAVVQYDLPTEGGVTEYVHRVGRTARVGKGGEAWCFVGNGPEEDWVPWIEGKMGGGVRVKPVGVEGVVKVGLGGGKNWENRATEVQGAMERWVLGETKNATLAQKAFQSYVRSYSTHPSEEKRFFHLKNLHLGHLAKAFALRDAPSSLPGSSAAKKTAVRPAGSKWDRDDDEGKGDAEKRMQEAVRRQGRLTKSGGVLGVVGTGDYQIADVGALEKFAKRKDGAGGGGGGKRKRN</sequence>
<dbReference type="SMART" id="SM00490">
    <property type="entry name" value="HELICc"/>
    <property type="match status" value="1"/>
</dbReference>
<comment type="subcellular location">
    <subcellularLocation>
        <location evidence="1">Nucleus</location>
        <location evidence="1">Nucleolus</location>
    </subcellularLocation>
</comment>
<dbReference type="GO" id="GO:0006364">
    <property type="term" value="P:rRNA processing"/>
    <property type="evidence" value="ECO:0007669"/>
    <property type="project" value="UniProtKB-KW"/>
</dbReference>
<dbReference type="PANTHER" id="PTHR24031">
    <property type="entry name" value="RNA HELICASE"/>
    <property type="match status" value="1"/>
</dbReference>
<feature type="compositionally biased region" description="Acidic residues" evidence="10">
    <location>
        <begin position="516"/>
        <end position="526"/>
    </location>
</feature>
<dbReference type="CDD" id="cd17949">
    <property type="entry name" value="DEADc_DDX31"/>
    <property type="match status" value="1"/>
</dbReference>
<dbReference type="CDD" id="cd18787">
    <property type="entry name" value="SF2_C_DEAD"/>
    <property type="match status" value="1"/>
</dbReference>
<evidence type="ECO:0000256" key="3">
    <source>
        <dbReference type="ARBA" id="ARBA00022552"/>
    </source>
</evidence>
<dbReference type="GO" id="GO:0003724">
    <property type="term" value="F:RNA helicase activity"/>
    <property type="evidence" value="ECO:0007669"/>
    <property type="project" value="UniProtKB-EC"/>
</dbReference>
<dbReference type="InterPro" id="IPR001650">
    <property type="entry name" value="Helicase_C-like"/>
</dbReference>
<evidence type="ECO:0000256" key="1">
    <source>
        <dbReference type="ARBA" id="ARBA00004604"/>
    </source>
</evidence>
<dbReference type="GO" id="GO:0005730">
    <property type="term" value="C:nucleolus"/>
    <property type="evidence" value="ECO:0007669"/>
    <property type="project" value="UniProtKB-SubCell"/>
</dbReference>
<reference evidence="13" key="1">
    <citation type="submission" date="2014-08" db="EMBL/GenBank/DDBJ databases">
        <authorList>
            <person name="Sharma Rahul"/>
            <person name="Thines Marco"/>
        </authorList>
    </citation>
    <scope>NUCLEOTIDE SEQUENCE</scope>
</reference>
<evidence type="ECO:0000256" key="10">
    <source>
        <dbReference type="SAM" id="MobiDB-lite"/>
    </source>
</evidence>
<feature type="compositionally biased region" description="Basic and acidic residues" evidence="10">
    <location>
        <begin position="498"/>
        <end position="515"/>
    </location>
</feature>
<feature type="region of interest" description="Disordered" evidence="10">
    <location>
        <begin position="870"/>
        <end position="920"/>
    </location>
</feature>
<evidence type="ECO:0000313" key="13">
    <source>
        <dbReference type="EMBL" id="CED83423.1"/>
    </source>
</evidence>
<feature type="region of interest" description="Disordered" evidence="10">
    <location>
        <begin position="160"/>
        <end position="197"/>
    </location>
</feature>
<keyword evidence="2" id="KW-0690">Ribosome biogenesis</keyword>
<dbReference type="InterPro" id="IPR000629">
    <property type="entry name" value="RNA-helicase_DEAD-box_CS"/>
</dbReference>
<dbReference type="SMART" id="SM00487">
    <property type="entry name" value="DEXDc"/>
    <property type="match status" value="1"/>
</dbReference>
<dbReference type="PROSITE" id="PS51192">
    <property type="entry name" value="HELICASE_ATP_BIND_1"/>
    <property type="match status" value="1"/>
</dbReference>
<dbReference type="GO" id="GO:0005524">
    <property type="term" value="F:ATP binding"/>
    <property type="evidence" value="ECO:0007669"/>
    <property type="project" value="UniProtKB-UniRule"/>
</dbReference>
<organism evidence="13">
    <name type="scientific">Phaffia rhodozyma</name>
    <name type="common">Yeast</name>
    <name type="synonym">Xanthophyllomyces dendrorhous</name>
    <dbReference type="NCBI Taxonomy" id="264483"/>
    <lineage>
        <taxon>Eukaryota</taxon>
        <taxon>Fungi</taxon>
        <taxon>Dikarya</taxon>
        <taxon>Basidiomycota</taxon>
        <taxon>Agaricomycotina</taxon>
        <taxon>Tremellomycetes</taxon>
        <taxon>Cystofilobasidiales</taxon>
        <taxon>Mrakiaceae</taxon>
        <taxon>Phaffia</taxon>
    </lineage>
</organism>
<dbReference type="Gene3D" id="3.40.50.300">
    <property type="entry name" value="P-loop containing nucleotide triphosphate hydrolases"/>
    <property type="match status" value="2"/>
</dbReference>
<keyword evidence="5 9" id="KW-0378">Hydrolase</keyword>
<dbReference type="InterPro" id="IPR014001">
    <property type="entry name" value="Helicase_ATP-bd"/>
</dbReference>
<name>A0A0F7STW5_PHARH</name>
<accession>A0A0F7STW5</accession>
<evidence type="ECO:0000259" key="11">
    <source>
        <dbReference type="PROSITE" id="PS51192"/>
    </source>
</evidence>
<dbReference type="Pfam" id="PF00270">
    <property type="entry name" value="DEAD"/>
    <property type="match status" value="1"/>
</dbReference>
<feature type="region of interest" description="Disordered" evidence="10">
    <location>
        <begin position="498"/>
        <end position="535"/>
    </location>
</feature>
<dbReference type="InterPro" id="IPR027417">
    <property type="entry name" value="P-loop_NTPase"/>
</dbReference>
<evidence type="ECO:0000256" key="7">
    <source>
        <dbReference type="ARBA" id="ARBA00022840"/>
    </source>
</evidence>
<evidence type="ECO:0000259" key="12">
    <source>
        <dbReference type="PROSITE" id="PS51194"/>
    </source>
</evidence>
<comment type="similarity">
    <text evidence="9">Belongs to the DEAD box helicase family.</text>
</comment>
<protein>
    <recommendedName>
        <fullName evidence="9">ATP-dependent RNA helicase</fullName>
        <ecNumber evidence="9">3.6.4.13</ecNumber>
    </recommendedName>
</protein>
<feature type="compositionally biased region" description="Basic and acidic residues" evidence="10">
    <location>
        <begin position="600"/>
        <end position="614"/>
    </location>
</feature>
<dbReference type="PROSITE" id="PS00039">
    <property type="entry name" value="DEAD_ATP_HELICASE"/>
    <property type="match status" value="1"/>
</dbReference>
<feature type="compositionally biased region" description="Basic residues" evidence="10">
    <location>
        <begin position="646"/>
        <end position="656"/>
    </location>
</feature>
<feature type="compositionally biased region" description="Acidic residues" evidence="10">
    <location>
        <begin position="615"/>
        <end position="630"/>
    </location>
</feature>
<feature type="region of interest" description="Disordered" evidence="10">
    <location>
        <begin position="595"/>
        <end position="663"/>
    </location>
</feature>
<feature type="compositionally biased region" description="Low complexity" evidence="10">
    <location>
        <begin position="9"/>
        <end position="21"/>
    </location>
</feature>
<keyword evidence="3" id="KW-0698">rRNA processing</keyword>
<dbReference type="EC" id="3.6.4.13" evidence="9"/>
<comment type="catalytic activity">
    <reaction evidence="9">
        <text>ATP + H2O = ADP + phosphate + H(+)</text>
        <dbReference type="Rhea" id="RHEA:13065"/>
        <dbReference type="ChEBI" id="CHEBI:15377"/>
        <dbReference type="ChEBI" id="CHEBI:15378"/>
        <dbReference type="ChEBI" id="CHEBI:30616"/>
        <dbReference type="ChEBI" id="CHEBI:43474"/>
        <dbReference type="ChEBI" id="CHEBI:456216"/>
        <dbReference type="EC" id="3.6.4.13"/>
    </reaction>
</comment>
<dbReference type="GO" id="GO:0016887">
    <property type="term" value="F:ATP hydrolysis activity"/>
    <property type="evidence" value="ECO:0007669"/>
    <property type="project" value="RHEA"/>
</dbReference>
<dbReference type="Pfam" id="PF00271">
    <property type="entry name" value="Helicase_C"/>
    <property type="match status" value="1"/>
</dbReference>
<comment type="function">
    <text evidence="9">RNA helicase.</text>
</comment>
<dbReference type="SUPFAM" id="SSF52540">
    <property type="entry name" value="P-loop containing nucleoside triphosphate hydrolases"/>
    <property type="match status" value="2"/>
</dbReference>
<dbReference type="AlphaFoldDB" id="A0A0F7STW5"/>
<evidence type="ECO:0000256" key="8">
    <source>
        <dbReference type="ARBA" id="ARBA00022884"/>
    </source>
</evidence>
<feature type="region of interest" description="Disordered" evidence="10">
    <location>
        <begin position="1"/>
        <end position="125"/>
    </location>
</feature>
<feature type="compositionally biased region" description="Acidic residues" evidence="10">
    <location>
        <begin position="110"/>
        <end position="123"/>
    </location>
</feature>
<evidence type="ECO:0000256" key="5">
    <source>
        <dbReference type="ARBA" id="ARBA00022801"/>
    </source>
</evidence>
<dbReference type="InterPro" id="IPR025313">
    <property type="entry name" value="SPB4-like_CTE"/>
</dbReference>
<dbReference type="EMBL" id="LN483142">
    <property type="protein sequence ID" value="CED83423.1"/>
    <property type="molecule type" value="Genomic_DNA"/>
</dbReference>
<evidence type="ECO:0000256" key="2">
    <source>
        <dbReference type="ARBA" id="ARBA00022517"/>
    </source>
</evidence>
<evidence type="ECO:0000256" key="6">
    <source>
        <dbReference type="ARBA" id="ARBA00022806"/>
    </source>
</evidence>
<keyword evidence="4 9" id="KW-0547">Nucleotide-binding</keyword>
<feature type="compositionally biased region" description="Basic and acidic residues" evidence="10">
    <location>
        <begin position="898"/>
        <end position="910"/>
    </location>
</feature>
<dbReference type="PROSITE" id="PS51194">
    <property type="entry name" value="HELICASE_CTER"/>
    <property type="match status" value="1"/>
</dbReference>
<dbReference type="GO" id="GO:0003723">
    <property type="term" value="F:RNA binding"/>
    <property type="evidence" value="ECO:0007669"/>
    <property type="project" value="UniProtKB-UniRule"/>
</dbReference>
<feature type="compositionally biased region" description="Low complexity" evidence="10">
    <location>
        <begin position="36"/>
        <end position="55"/>
    </location>
</feature>
<keyword evidence="7 9" id="KW-0067">ATP-binding</keyword>
<keyword evidence="6 9" id="KW-0347">Helicase</keyword>
<proteinExistence type="inferred from homology"/>
<evidence type="ECO:0000256" key="4">
    <source>
        <dbReference type="ARBA" id="ARBA00022741"/>
    </source>
</evidence>
<feature type="compositionally biased region" description="Polar residues" evidence="10">
    <location>
        <begin position="173"/>
        <end position="197"/>
    </location>
</feature>
<dbReference type="InterPro" id="IPR011545">
    <property type="entry name" value="DEAD/DEAH_box_helicase_dom"/>
</dbReference>